<feature type="transmembrane region" description="Helical" evidence="9">
    <location>
        <begin position="74"/>
        <end position="93"/>
    </location>
</feature>
<feature type="transmembrane region" description="Helical" evidence="9">
    <location>
        <begin position="417"/>
        <end position="437"/>
    </location>
</feature>
<evidence type="ECO:0000256" key="8">
    <source>
        <dbReference type="ARBA" id="ARBA00023136"/>
    </source>
</evidence>
<comment type="similarity">
    <text evidence="2 9">Belongs to the alanine or glycine:cation symporter (AGCS) (TC 2.A.25) family.</text>
</comment>
<evidence type="ECO:0000256" key="4">
    <source>
        <dbReference type="ARBA" id="ARBA00022475"/>
    </source>
</evidence>
<proteinExistence type="inferred from homology"/>
<feature type="transmembrane region" description="Helical" evidence="9">
    <location>
        <begin position="351"/>
        <end position="370"/>
    </location>
</feature>
<evidence type="ECO:0000313" key="11">
    <source>
        <dbReference type="Proteomes" id="UP000218160"/>
    </source>
</evidence>
<sequence length="469" mass="50559">MELKDLFISFINTGNVLLWENVLIYLLLGTGLYFTIRTGFLQIRSFGHMFSLIKDSRKGAKGGISSFQAFSTSLAARIGIGNLAGVAVAIYIGGPGAVFWMWVTAFVGMATSFAESALAQVYKINHKDNTFRGGPAYYIEKGLGQRWMGILFAICLVLAFGLVFNSVQSNSIAAAMHIAFGTDNTWVGIILAIAVAPIIFGGMRSVARVAELIVPFMAIGYLVVAVYIIAINITIIPEIFATIINSALGFEQAAGGALGAAMMQGIKRGLFSNEAGMGAAPNAAATATTNHPAAQGYVQMLSVFIDTMIICTATASIILFSGILDTSNGVTGIELTQAALDHEVGNWGSPFIAIAILLFAFTSLIANYSYGESNIEYIFKSKIAINIYRTAMLAMVFIGTVIDIPTIWIMADLSMGMMAFVNLVAILALSEIALALLRDYEQQRKDGKIPMFDRKKFPQLDKQIDKDVW</sequence>
<keyword evidence="4" id="KW-1003">Cell membrane</keyword>
<evidence type="ECO:0000256" key="7">
    <source>
        <dbReference type="ARBA" id="ARBA00022989"/>
    </source>
</evidence>
<keyword evidence="8 9" id="KW-0472">Membrane</keyword>
<dbReference type="FunFam" id="1.20.1740.10:FF:000004">
    <property type="entry name" value="Sodium:alanine symporter family protein"/>
    <property type="match status" value="1"/>
</dbReference>
<keyword evidence="5 9" id="KW-0812">Transmembrane</keyword>
<evidence type="ECO:0000256" key="2">
    <source>
        <dbReference type="ARBA" id="ARBA00009261"/>
    </source>
</evidence>
<keyword evidence="11" id="KW-1185">Reference proteome</keyword>
<dbReference type="InterPro" id="IPR001463">
    <property type="entry name" value="Na/Ala_symport"/>
</dbReference>
<feature type="transmembrane region" description="Helical" evidence="9">
    <location>
        <begin position="303"/>
        <end position="324"/>
    </location>
</feature>
<dbReference type="PANTHER" id="PTHR30330:SF1">
    <property type="entry name" value="AMINO-ACID CARRIER PROTEIN ALST"/>
    <property type="match status" value="1"/>
</dbReference>
<evidence type="ECO:0000313" key="10">
    <source>
        <dbReference type="EMBL" id="ATF09162.1"/>
    </source>
</evidence>
<dbReference type="PANTHER" id="PTHR30330">
    <property type="entry name" value="AGSS FAMILY TRANSPORTER, SODIUM-ALANINE"/>
    <property type="match status" value="1"/>
</dbReference>
<evidence type="ECO:0000256" key="5">
    <source>
        <dbReference type="ARBA" id="ARBA00022692"/>
    </source>
</evidence>
<evidence type="ECO:0000256" key="1">
    <source>
        <dbReference type="ARBA" id="ARBA00004651"/>
    </source>
</evidence>
<feature type="transmembrane region" description="Helical" evidence="9">
    <location>
        <begin position="143"/>
        <end position="164"/>
    </location>
</feature>
<evidence type="ECO:0000256" key="6">
    <source>
        <dbReference type="ARBA" id="ARBA00022847"/>
    </source>
</evidence>
<dbReference type="GO" id="GO:0005886">
    <property type="term" value="C:plasma membrane"/>
    <property type="evidence" value="ECO:0007669"/>
    <property type="project" value="UniProtKB-SubCell"/>
</dbReference>
<dbReference type="Proteomes" id="UP000218160">
    <property type="component" value="Chromosome 1"/>
</dbReference>
<accession>A0A291B834</accession>
<dbReference type="Gene3D" id="1.20.1740.10">
    <property type="entry name" value="Amino acid/polyamine transporter I"/>
    <property type="match status" value="1"/>
</dbReference>
<dbReference type="NCBIfam" id="TIGR00835">
    <property type="entry name" value="agcS"/>
    <property type="match status" value="1"/>
</dbReference>
<feature type="transmembrane region" description="Helical" evidence="9">
    <location>
        <begin position="212"/>
        <end position="233"/>
    </location>
</feature>
<dbReference type="KEGG" id="elux:BTN50_0640"/>
<dbReference type="AlphaFoldDB" id="A0A291B834"/>
<evidence type="ECO:0000256" key="9">
    <source>
        <dbReference type="RuleBase" id="RU363064"/>
    </source>
</evidence>
<keyword evidence="6 9" id="KW-0769">Symport</keyword>
<keyword evidence="9" id="KW-0997">Cell inner membrane</keyword>
<feature type="transmembrane region" description="Helical" evidence="9">
    <location>
        <begin position="391"/>
        <end position="411"/>
    </location>
</feature>
<feature type="transmembrane region" description="Helical" evidence="9">
    <location>
        <begin position="184"/>
        <end position="200"/>
    </location>
</feature>
<comment type="subcellular location">
    <subcellularLocation>
        <location evidence="9">Cell inner membrane</location>
        <topology evidence="9">Multi-pass membrane protein</topology>
    </subcellularLocation>
    <subcellularLocation>
        <location evidence="1">Cell membrane</location>
        <topology evidence="1">Multi-pass membrane protein</topology>
    </subcellularLocation>
</comment>
<feature type="transmembrane region" description="Helical" evidence="9">
    <location>
        <begin position="16"/>
        <end position="36"/>
    </location>
</feature>
<keyword evidence="7 9" id="KW-1133">Transmembrane helix</keyword>
<dbReference type="PROSITE" id="PS00873">
    <property type="entry name" value="NA_ALANINE_SYMP"/>
    <property type="match status" value="1"/>
</dbReference>
<keyword evidence="3 9" id="KW-0813">Transport</keyword>
<name>A0A291B834_9GAMM</name>
<protein>
    <submittedName>
        <fullName evidence="10">Sodium/alanine symporter</fullName>
    </submittedName>
</protein>
<reference evidence="11" key="1">
    <citation type="submission" date="2017-04" db="EMBL/GenBank/DDBJ databases">
        <title>Genome evolution of the luminous symbionts of deep sea anglerfish.</title>
        <authorList>
            <person name="Hendry T.A."/>
        </authorList>
    </citation>
    <scope>NUCLEOTIDE SEQUENCE [LARGE SCALE GENOMIC DNA]</scope>
</reference>
<dbReference type="Pfam" id="PF01235">
    <property type="entry name" value="Na_Ala_symp"/>
    <property type="match status" value="1"/>
</dbReference>
<organism evidence="10 11">
    <name type="scientific">Candidatus Enterovibrio altilux</name>
    <dbReference type="NCBI Taxonomy" id="1927128"/>
    <lineage>
        <taxon>Bacteria</taxon>
        <taxon>Pseudomonadati</taxon>
        <taxon>Pseudomonadota</taxon>
        <taxon>Gammaproteobacteria</taxon>
        <taxon>Vibrionales</taxon>
        <taxon>Vibrionaceae</taxon>
        <taxon>Enterovibrio</taxon>
    </lineage>
</organism>
<dbReference type="PRINTS" id="PR00175">
    <property type="entry name" value="NAALASMPORT"/>
</dbReference>
<evidence type="ECO:0000256" key="3">
    <source>
        <dbReference type="ARBA" id="ARBA00022448"/>
    </source>
</evidence>
<dbReference type="EMBL" id="CP020660">
    <property type="protein sequence ID" value="ATF09162.1"/>
    <property type="molecule type" value="Genomic_DNA"/>
</dbReference>
<gene>
    <name evidence="10" type="ORF">BTN50_0640</name>
</gene>
<dbReference type="GO" id="GO:0005283">
    <property type="term" value="F:amino acid:sodium symporter activity"/>
    <property type="evidence" value="ECO:0007669"/>
    <property type="project" value="InterPro"/>
</dbReference>